<protein>
    <submittedName>
        <fullName evidence="2">Uncharacterized protein</fullName>
    </submittedName>
</protein>
<comment type="caution">
    <text evidence="2">The sequence shown here is derived from an EMBL/GenBank/DDBJ whole genome shotgun (WGS) entry which is preliminary data.</text>
</comment>
<dbReference type="EMBL" id="JBHTAG010000003">
    <property type="protein sequence ID" value="MFC7097405.1"/>
    <property type="molecule type" value="Genomic_DNA"/>
</dbReference>
<sequence length="160" mass="16231">MPSSARDPLHRLVSFDARPRYWRPLVAVEGSLVAALAAVTVAVAALDHNTAVEPLYDILLRAVLFYAPPVLGAICAVLDGGLLQAIALGTVPALVWALAIVVGDAVQAVLSIPAAIPDSPLWAIAGTALVIGVVSALAGFAVGRAGLLVWGRRGSGGEAA</sequence>
<evidence type="ECO:0000313" key="3">
    <source>
        <dbReference type="Proteomes" id="UP001596388"/>
    </source>
</evidence>
<gene>
    <name evidence="2" type="ORF">ACFQKD_08815</name>
</gene>
<keyword evidence="3" id="KW-1185">Reference proteome</keyword>
<dbReference type="Proteomes" id="UP001596388">
    <property type="component" value="Unassembled WGS sequence"/>
</dbReference>
<evidence type="ECO:0000313" key="2">
    <source>
        <dbReference type="EMBL" id="MFC7097405.1"/>
    </source>
</evidence>
<feature type="transmembrane region" description="Helical" evidence="1">
    <location>
        <begin position="21"/>
        <end position="46"/>
    </location>
</feature>
<accession>A0ABD5WVA9</accession>
<proteinExistence type="predicted"/>
<dbReference type="RefSeq" id="WP_276238120.1">
    <property type="nucleotide sequence ID" value="NZ_CP119989.1"/>
</dbReference>
<feature type="transmembrane region" description="Helical" evidence="1">
    <location>
        <begin position="85"/>
        <end position="110"/>
    </location>
</feature>
<dbReference type="GeneID" id="79268686"/>
<keyword evidence="1" id="KW-0472">Membrane</keyword>
<dbReference type="AlphaFoldDB" id="A0ABD5WVA9"/>
<evidence type="ECO:0000256" key="1">
    <source>
        <dbReference type="SAM" id="Phobius"/>
    </source>
</evidence>
<organism evidence="2 3">
    <name type="scientific">Halobaculum marinum</name>
    <dbReference type="NCBI Taxonomy" id="3031996"/>
    <lineage>
        <taxon>Archaea</taxon>
        <taxon>Methanobacteriati</taxon>
        <taxon>Methanobacteriota</taxon>
        <taxon>Stenosarchaea group</taxon>
        <taxon>Halobacteria</taxon>
        <taxon>Halobacteriales</taxon>
        <taxon>Haloferacaceae</taxon>
        <taxon>Halobaculum</taxon>
    </lineage>
</organism>
<feature type="transmembrane region" description="Helical" evidence="1">
    <location>
        <begin position="58"/>
        <end position="78"/>
    </location>
</feature>
<keyword evidence="1" id="KW-1133">Transmembrane helix</keyword>
<feature type="transmembrane region" description="Helical" evidence="1">
    <location>
        <begin position="122"/>
        <end position="143"/>
    </location>
</feature>
<reference evidence="2 3" key="1">
    <citation type="journal article" date="2019" name="Int. J. Syst. Evol. Microbiol.">
        <title>The Global Catalogue of Microorganisms (GCM) 10K type strain sequencing project: providing services to taxonomists for standard genome sequencing and annotation.</title>
        <authorList>
            <consortium name="The Broad Institute Genomics Platform"/>
            <consortium name="The Broad Institute Genome Sequencing Center for Infectious Disease"/>
            <person name="Wu L."/>
            <person name="Ma J."/>
        </authorList>
    </citation>
    <scope>NUCLEOTIDE SEQUENCE [LARGE SCALE GENOMIC DNA]</scope>
    <source>
        <strain evidence="2 3">DT55</strain>
    </source>
</reference>
<keyword evidence="1" id="KW-0812">Transmembrane</keyword>
<name>A0ABD5WVA9_9EURY</name>